<protein>
    <submittedName>
        <fullName evidence="2">Uncharacterized protein</fullName>
    </submittedName>
</protein>
<feature type="region of interest" description="Disordered" evidence="1">
    <location>
        <begin position="1"/>
        <end position="58"/>
    </location>
</feature>
<dbReference type="EMBL" id="CADCXU010027147">
    <property type="protein sequence ID" value="CAB0014069.1"/>
    <property type="molecule type" value="Genomic_DNA"/>
</dbReference>
<evidence type="ECO:0000313" key="3">
    <source>
        <dbReference type="Proteomes" id="UP000479000"/>
    </source>
</evidence>
<feature type="compositionally biased region" description="Low complexity" evidence="1">
    <location>
        <begin position="1"/>
        <end position="13"/>
    </location>
</feature>
<keyword evidence="3" id="KW-1185">Reference proteome</keyword>
<dbReference type="Proteomes" id="UP000479000">
    <property type="component" value="Unassembled WGS sequence"/>
</dbReference>
<dbReference type="AlphaFoldDB" id="A0A6H5H955"/>
<evidence type="ECO:0000256" key="1">
    <source>
        <dbReference type="SAM" id="MobiDB-lite"/>
    </source>
</evidence>
<feature type="compositionally biased region" description="Basic residues" evidence="1">
    <location>
        <begin position="45"/>
        <end position="58"/>
    </location>
</feature>
<organism evidence="2 3">
    <name type="scientific">Nesidiocoris tenuis</name>
    <dbReference type="NCBI Taxonomy" id="355587"/>
    <lineage>
        <taxon>Eukaryota</taxon>
        <taxon>Metazoa</taxon>
        <taxon>Ecdysozoa</taxon>
        <taxon>Arthropoda</taxon>
        <taxon>Hexapoda</taxon>
        <taxon>Insecta</taxon>
        <taxon>Pterygota</taxon>
        <taxon>Neoptera</taxon>
        <taxon>Paraneoptera</taxon>
        <taxon>Hemiptera</taxon>
        <taxon>Heteroptera</taxon>
        <taxon>Panheteroptera</taxon>
        <taxon>Cimicomorpha</taxon>
        <taxon>Miridae</taxon>
        <taxon>Dicyphina</taxon>
        <taxon>Nesidiocoris</taxon>
    </lineage>
</organism>
<accession>A0A6H5H955</accession>
<gene>
    <name evidence="2" type="ORF">NTEN_LOCUS18584</name>
</gene>
<proteinExistence type="predicted"/>
<feature type="non-terminal residue" evidence="2">
    <location>
        <position position="1"/>
    </location>
</feature>
<reference evidence="2 3" key="1">
    <citation type="submission" date="2020-02" db="EMBL/GenBank/DDBJ databases">
        <authorList>
            <person name="Ferguson B K."/>
        </authorList>
    </citation>
    <scope>NUCLEOTIDE SEQUENCE [LARGE SCALE GENOMIC DNA]</scope>
</reference>
<sequence>SSSGRPRGSSRGNGQRDARRIRSAGGPRSSIRSCDVTAPVGGRSCSRKLRPVTPSRRI</sequence>
<evidence type="ECO:0000313" key="2">
    <source>
        <dbReference type="EMBL" id="CAB0014069.1"/>
    </source>
</evidence>
<name>A0A6H5H955_9HEMI</name>
<feature type="non-terminal residue" evidence="2">
    <location>
        <position position="58"/>
    </location>
</feature>